<gene>
    <name evidence="2" type="ORF">ACFSOX_22880</name>
</gene>
<accession>A0ABW5APV2</accession>
<dbReference type="InterPro" id="IPR027417">
    <property type="entry name" value="P-loop_NTPase"/>
</dbReference>
<dbReference type="RefSeq" id="WP_378480140.1">
    <property type="nucleotide sequence ID" value="NZ_JBHUIW010000044.1"/>
</dbReference>
<keyword evidence="3" id="KW-1185">Reference proteome</keyword>
<feature type="domain" description="AAA+ ATPase" evidence="1">
    <location>
        <begin position="30"/>
        <end position="205"/>
    </location>
</feature>
<sequence length="435" mass="45570">MSATPLPFMILSDDSAVTPKQWLVPDWFGAGDVAVLVGAPGAGKSTLAASLAAAVADGRPWFGRPVESGAVLWLALERAGDSARNLKVATTADGASRVAIVDHSVNLASRSDADRVVDAARRLSEQSGHRVRLIVLDNLSLAASGADENAASAMTPLMANAGRIAAASGATVVLIHHARRNGGVRGSNAIEGRADSVVSVSGDAKKIARVVKANAACVGQAIEFVIVPVTFGRGGHALVAKPIDEMRGAARAMKARALIEELATDGRVNRRLVLRVGRERGVFTEASDSEQLRQALVLLKAQGVLDYDANEIVLSNPNGPTPPSTRGGGEFWTNSMGVEKSKSRSKTTPIGPDWTFGPQNINPSPVPSVPVVDAVPDGDPRSLFVEVGAPSGAPYTKREPVILDMNGHDRMPGKDDSDAAKWAAIVNRVRSNYEQ</sequence>
<dbReference type="PRINTS" id="PR01874">
    <property type="entry name" value="DNAREPAIRADA"/>
</dbReference>
<evidence type="ECO:0000313" key="2">
    <source>
        <dbReference type="EMBL" id="MFD2185008.1"/>
    </source>
</evidence>
<comment type="caution">
    <text evidence="2">The sequence shown here is derived from an EMBL/GenBank/DDBJ whole genome shotgun (WGS) entry which is preliminary data.</text>
</comment>
<dbReference type="Pfam" id="PF13481">
    <property type="entry name" value="AAA_25"/>
    <property type="match status" value="1"/>
</dbReference>
<name>A0ABW5APV2_9BRAD</name>
<dbReference type="InterPro" id="IPR003593">
    <property type="entry name" value="AAA+_ATPase"/>
</dbReference>
<evidence type="ECO:0000259" key="1">
    <source>
        <dbReference type="SMART" id="SM00382"/>
    </source>
</evidence>
<dbReference type="Gene3D" id="3.40.50.300">
    <property type="entry name" value="P-loop containing nucleotide triphosphate hydrolases"/>
    <property type="match status" value="1"/>
</dbReference>
<reference evidence="3" key="1">
    <citation type="journal article" date="2019" name="Int. J. Syst. Evol. Microbiol.">
        <title>The Global Catalogue of Microorganisms (GCM) 10K type strain sequencing project: providing services to taxonomists for standard genome sequencing and annotation.</title>
        <authorList>
            <consortium name="The Broad Institute Genomics Platform"/>
            <consortium name="The Broad Institute Genome Sequencing Center for Infectious Disease"/>
            <person name="Wu L."/>
            <person name="Ma J."/>
        </authorList>
    </citation>
    <scope>NUCLEOTIDE SEQUENCE [LARGE SCALE GENOMIC DNA]</scope>
    <source>
        <strain evidence="3">CGMCC 1.6774</strain>
    </source>
</reference>
<proteinExistence type="predicted"/>
<dbReference type="SUPFAM" id="SSF52540">
    <property type="entry name" value="P-loop containing nucleoside triphosphate hydrolases"/>
    <property type="match status" value="1"/>
</dbReference>
<protein>
    <submittedName>
        <fullName evidence="2">AAA family ATPase</fullName>
    </submittedName>
</protein>
<organism evidence="2 3">
    <name type="scientific">Rhodoplanes azumiensis</name>
    <dbReference type="NCBI Taxonomy" id="1897628"/>
    <lineage>
        <taxon>Bacteria</taxon>
        <taxon>Pseudomonadati</taxon>
        <taxon>Pseudomonadota</taxon>
        <taxon>Alphaproteobacteria</taxon>
        <taxon>Hyphomicrobiales</taxon>
        <taxon>Nitrobacteraceae</taxon>
        <taxon>Rhodoplanes</taxon>
    </lineage>
</organism>
<dbReference type="Proteomes" id="UP001597314">
    <property type="component" value="Unassembled WGS sequence"/>
</dbReference>
<evidence type="ECO:0000313" key="3">
    <source>
        <dbReference type="Proteomes" id="UP001597314"/>
    </source>
</evidence>
<dbReference type="SMART" id="SM00382">
    <property type="entry name" value="AAA"/>
    <property type="match status" value="1"/>
</dbReference>
<dbReference type="EMBL" id="JBHUIW010000044">
    <property type="protein sequence ID" value="MFD2185008.1"/>
    <property type="molecule type" value="Genomic_DNA"/>
</dbReference>